<accession>A0A3P7LK62</accession>
<evidence type="ECO:0000313" key="2">
    <source>
        <dbReference type="EMBL" id="VDN17234.1"/>
    </source>
</evidence>
<feature type="compositionally biased region" description="Low complexity" evidence="1">
    <location>
        <begin position="52"/>
        <end position="63"/>
    </location>
</feature>
<feature type="region of interest" description="Disordered" evidence="1">
    <location>
        <begin position="51"/>
        <end position="111"/>
    </location>
</feature>
<sequence length="111" mass="12524">MFVKRIHTAPFVLPEDDPAFLRKSQAGAHNIPSAVFERAWNEVRKLQSNLDSGYYSHSSGESEMPPSDDEYSDEIYLRPRRNSALHGKDLGHSDSPRSSTNSFGAKVDKRM</sequence>
<name>A0A3P7LK62_DIBLA</name>
<organism evidence="2 3">
    <name type="scientific">Dibothriocephalus latus</name>
    <name type="common">Fish tapeworm</name>
    <name type="synonym">Diphyllobothrium latum</name>
    <dbReference type="NCBI Taxonomy" id="60516"/>
    <lineage>
        <taxon>Eukaryota</taxon>
        <taxon>Metazoa</taxon>
        <taxon>Spiralia</taxon>
        <taxon>Lophotrochozoa</taxon>
        <taxon>Platyhelminthes</taxon>
        <taxon>Cestoda</taxon>
        <taxon>Eucestoda</taxon>
        <taxon>Diphyllobothriidea</taxon>
        <taxon>Diphyllobothriidae</taxon>
        <taxon>Dibothriocephalus</taxon>
    </lineage>
</organism>
<protein>
    <submittedName>
        <fullName evidence="2">Uncharacterized protein</fullName>
    </submittedName>
</protein>
<dbReference type="AlphaFoldDB" id="A0A3P7LK62"/>
<dbReference type="EMBL" id="UYRU01067995">
    <property type="protein sequence ID" value="VDN17234.1"/>
    <property type="molecule type" value="Genomic_DNA"/>
</dbReference>
<feature type="compositionally biased region" description="Basic and acidic residues" evidence="1">
    <location>
        <begin position="86"/>
        <end position="95"/>
    </location>
</feature>
<evidence type="ECO:0000313" key="3">
    <source>
        <dbReference type="Proteomes" id="UP000281553"/>
    </source>
</evidence>
<proteinExistence type="predicted"/>
<dbReference type="OrthoDB" id="6272564at2759"/>
<evidence type="ECO:0000256" key="1">
    <source>
        <dbReference type="SAM" id="MobiDB-lite"/>
    </source>
</evidence>
<gene>
    <name evidence="2" type="ORF">DILT_LOCUS12873</name>
</gene>
<keyword evidence="3" id="KW-1185">Reference proteome</keyword>
<dbReference type="Proteomes" id="UP000281553">
    <property type="component" value="Unassembled WGS sequence"/>
</dbReference>
<reference evidence="2 3" key="1">
    <citation type="submission" date="2018-11" db="EMBL/GenBank/DDBJ databases">
        <authorList>
            <consortium name="Pathogen Informatics"/>
        </authorList>
    </citation>
    <scope>NUCLEOTIDE SEQUENCE [LARGE SCALE GENOMIC DNA]</scope>
</reference>